<dbReference type="CDD" id="cd11313">
    <property type="entry name" value="AmyAc_arch_bac_AmyA"/>
    <property type="match status" value="1"/>
</dbReference>
<dbReference type="GO" id="GO:0005975">
    <property type="term" value="P:carbohydrate metabolic process"/>
    <property type="evidence" value="ECO:0007669"/>
    <property type="project" value="InterPro"/>
</dbReference>
<dbReference type="OrthoDB" id="9805159at2"/>
<dbReference type="SUPFAM" id="SSF51445">
    <property type="entry name" value="(Trans)glycosidases"/>
    <property type="match status" value="1"/>
</dbReference>
<dbReference type="Pfam" id="PF00128">
    <property type="entry name" value="Alpha-amylase"/>
    <property type="match status" value="2"/>
</dbReference>
<evidence type="ECO:0000259" key="1">
    <source>
        <dbReference type="SMART" id="SM00642"/>
    </source>
</evidence>
<dbReference type="InterPro" id="IPR041331">
    <property type="entry name" value="Bac_A_amyl_C"/>
</dbReference>
<dbReference type="PANTHER" id="PTHR47786:SF2">
    <property type="entry name" value="GLYCOSYL HYDROLASE FAMILY 13 CATALYTIC DOMAIN-CONTAINING PROTEIN"/>
    <property type="match status" value="1"/>
</dbReference>
<dbReference type="SMART" id="SM00642">
    <property type="entry name" value="Aamy"/>
    <property type="match status" value="1"/>
</dbReference>
<accession>A0A4Z0D2B7</accession>
<gene>
    <name evidence="2" type="ORF">E4100_08215</name>
</gene>
<dbReference type="AlphaFoldDB" id="A0A4Z0D2B7"/>
<evidence type="ECO:0000313" key="2">
    <source>
        <dbReference type="EMBL" id="TFZ39468.1"/>
    </source>
</evidence>
<sequence length="441" mass="51296">MAKDTDISLRNMTIYEVYVRNHSEKGDFNSVTNDLERIKSLSMDIVWLMPIHPVGKVNRKGSLGSPYSIYDYMQINEDYGTLNDFTNLLNRAHQLNLKVMIDVVYNHTSHDSIYLTENPDFYYRKSDGSLGNKVADWSDIIDLDYANRKLWDKQIEALKYWASLGVDGFRCDVASMVPIEFWLEAREKLKEINPDIIMLAETIEGSFLEYVRNQGIYAASDCEMYQAFDICYDYDTHGEFLKYLNGEATLEDYLEKKRIQEYIYPENYVKLRYLENHDRPRIASMLPEDLLLQWSAFLFFEKGSTLIYAGQEAKDKKLPSLFDKDPVDWSGLKSDFHLKLKKFAELKKLPIFANGRYKLHNIDKKGVILGTYVLNGEWLFGVFNVEGKTGKLKLESHSEGYFDIPKIDDGEYENLYDGSKIIIENQSVELAHKPILFKVDI</sequence>
<dbReference type="RefSeq" id="WP_135271566.1">
    <property type="nucleotide sequence ID" value="NZ_SRIB01000012.1"/>
</dbReference>
<proteinExistence type="predicted"/>
<name>A0A4Z0D2B7_9FIRM</name>
<feature type="domain" description="Glycosyl hydrolase family 13 catalytic" evidence="1">
    <location>
        <begin position="16"/>
        <end position="347"/>
    </location>
</feature>
<dbReference type="InterPro" id="IPR017853">
    <property type="entry name" value="GH"/>
</dbReference>
<organism evidence="2 3">
    <name type="scientific">Soehngenia longivitae</name>
    <dbReference type="NCBI Taxonomy" id="2562294"/>
    <lineage>
        <taxon>Bacteria</taxon>
        <taxon>Bacillati</taxon>
        <taxon>Bacillota</taxon>
        <taxon>Tissierellia</taxon>
        <taxon>Tissierellales</taxon>
        <taxon>Tissierellaceae</taxon>
        <taxon>Soehngenia</taxon>
    </lineage>
</organism>
<protein>
    <submittedName>
        <fullName evidence="2">Alpha-amylase</fullName>
    </submittedName>
</protein>
<dbReference type="Proteomes" id="UP000298381">
    <property type="component" value="Unassembled WGS sequence"/>
</dbReference>
<dbReference type="Pfam" id="PF18612">
    <property type="entry name" value="Bac_A_amyl_C"/>
    <property type="match status" value="1"/>
</dbReference>
<dbReference type="PANTHER" id="PTHR47786">
    <property type="entry name" value="ALPHA-1,4-GLUCAN:MALTOSE-1-PHOSPHATE MALTOSYLTRANSFERASE"/>
    <property type="match status" value="1"/>
</dbReference>
<dbReference type="Gene3D" id="3.20.20.80">
    <property type="entry name" value="Glycosidases"/>
    <property type="match status" value="1"/>
</dbReference>
<keyword evidence="3" id="KW-1185">Reference proteome</keyword>
<dbReference type="InterPro" id="IPR006047">
    <property type="entry name" value="GH13_cat_dom"/>
</dbReference>
<evidence type="ECO:0000313" key="3">
    <source>
        <dbReference type="Proteomes" id="UP000298381"/>
    </source>
</evidence>
<dbReference type="EMBL" id="SRIB01000012">
    <property type="protein sequence ID" value="TFZ39468.1"/>
    <property type="molecule type" value="Genomic_DNA"/>
</dbReference>
<comment type="caution">
    <text evidence="2">The sequence shown here is derived from an EMBL/GenBank/DDBJ whole genome shotgun (WGS) entry which is preliminary data.</text>
</comment>
<reference evidence="2 3" key="1">
    <citation type="submission" date="2019-03" db="EMBL/GenBank/DDBJ databases">
        <title>Draft genome sequence data and analysis of a Fermenting Bacterium, Soehngenia longevitae strain 1933PT, isolated from petroleum reservoir in Azerbaijan.</title>
        <authorList>
            <person name="Grouzdev D.S."/>
            <person name="Bidzhieva S.K."/>
            <person name="Sokolova D.S."/>
            <person name="Tourova T.P."/>
            <person name="Poltaraus A.B."/>
            <person name="Nazina T.N."/>
        </authorList>
    </citation>
    <scope>NUCLEOTIDE SEQUENCE [LARGE SCALE GENOMIC DNA]</scope>
    <source>
        <strain evidence="2 3">1933P</strain>
    </source>
</reference>